<proteinExistence type="predicted"/>
<feature type="domain" description="F-box" evidence="2">
    <location>
        <begin position="94"/>
        <end position="137"/>
    </location>
</feature>
<reference evidence="3 4" key="1">
    <citation type="submission" date="2017-12" db="EMBL/GenBank/DDBJ databases">
        <title>Genome Sequence of the Amphotericin B-resistant Candida duobushaemulonii strain, B09383.</title>
        <authorList>
            <person name="Chow N.A."/>
            <person name="Gade L."/>
            <person name="Batra D."/>
            <person name="Rowe L.A."/>
            <person name="Loparev V.N."/>
            <person name="Litvintseva A.P."/>
        </authorList>
    </citation>
    <scope>NUCLEOTIDE SEQUENCE [LARGE SCALE GENOMIC DNA]</scope>
    <source>
        <strain evidence="3 4">B09383</strain>
    </source>
</reference>
<evidence type="ECO:0000256" key="1">
    <source>
        <dbReference type="SAM" id="MobiDB-lite"/>
    </source>
</evidence>
<keyword evidence="4" id="KW-1185">Reference proteome</keyword>
<organism evidence="3 4">
    <name type="scientific">Candidozyma duobushaemuli</name>
    <dbReference type="NCBI Taxonomy" id="1231522"/>
    <lineage>
        <taxon>Eukaryota</taxon>
        <taxon>Fungi</taxon>
        <taxon>Dikarya</taxon>
        <taxon>Ascomycota</taxon>
        <taxon>Saccharomycotina</taxon>
        <taxon>Pichiomycetes</taxon>
        <taxon>Metschnikowiaceae</taxon>
        <taxon>Candidozyma</taxon>
    </lineage>
</organism>
<dbReference type="InterPro" id="IPR001810">
    <property type="entry name" value="F-box_dom"/>
</dbReference>
<dbReference type="Proteomes" id="UP000244406">
    <property type="component" value="Unassembled WGS sequence"/>
</dbReference>
<evidence type="ECO:0000259" key="2">
    <source>
        <dbReference type="Pfam" id="PF12937"/>
    </source>
</evidence>
<name>A0A2V1AGX1_9ASCO</name>
<dbReference type="GeneID" id="37004532"/>
<gene>
    <name evidence="3" type="ORF">CXQ87_004533</name>
</gene>
<dbReference type="InterPro" id="IPR036047">
    <property type="entry name" value="F-box-like_dom_sf"/>
</dbReference>
<accession>A0A2V1AGX1</accession>
<protein>
    <recommendedName>
        <fullName evidence="2">F-box domain-containing protein</fullName>
    </recommendedName>
</protein>
<dbReference type="VEuPathDB" id="FungiDB:CXQ87_004533"/>
<evidence type="ECO:0000313" key="4">
    <source>
        <dbReference type="Proteomes" id="UP000244406"/>
    </source>
</evidence>
<dbReference type="EMBL" id="PKFP01000006">
    <property type="protein sequence ID" value="PVH16975.1"/>
    <property type="molecule type" value="Genomic_DNA"/>
</dbReference>
<sequence length="584" mass="67734">MEVEFRKHLPPYRSLVDPKSQYDYRTHSFVQFSQSDLSKVLSGYQLPKLPRSNFKMKYKSLLSDVSIRASLLTRKVPSVKQTNTPKKRAPSTSFNDLPEEIQIHVFSLVNDTPSYQNCLYTCKTFYRLAKPFMFRYVSFSSTFRFAQFITYLRLNPALGCHVLEVDLSQLKPGNWELEAQSDTEQDENDTDQFHDILAIWAGWRDWKFANNPLYTLHPLPATPLTKALSHAPHGPPSAKKRKFSRYFMKRRRSHAKTEAPEEQRPSPGARRHSQRLLQHSSHPKINKFLMNYSSSKDVPIGYIIHLINMCPNLRSLNLGSLSLSTDYMISPKMSQKYQAFDIMNNYSKETVDTIDNLYPMADDELFFKSEITRRIPDLTSSASSVFSMSTLSKPNRKYNSLLPPLPKSVRDISYLQKGDGLVFLSDLNLKSINSAHLETINESEIFKSLCKRSKLEYINLSSMIWINLRLVKQFISGMLAEDLQRKKFDGKECTVFKDNYFSSLELLDEEDEDEDTGTPKNLLLDLSNSGMNKNLRWAQPIDLETRRGRKLVHKILNDELLPPFEEFMLRERDRMGRPGENYFS</sequence>
<comment type="caution">
    <text evidence="3">The sequence shown here is derived from an EMBL/GenBank/DDBJ whole genome shotgun (WGS) entry which is preliminary data.</text>
</comment>
<dbReference type="RefSeq" id="XP_025337915.1">
    <property type="nucleotide sequence ID" value="XM_025482972.1"/>
</dbReference>
<dbReference type="SUPFAM" id="SSF81383">
    <property type="entry name" value="F-box domain"/>
    <property type="match status" value="1"/>
</dbReference>
<feature type="compositionally biased region" description="Basic and acidic residues" evidence="1">
    <location>
        <begin position="255"/>
        <end position="264"/>
    </location>
</feature>
<dbReference type="Pfam" id="PF12937">
    <property type="entry name" value="F-box-like"/>
    <property type="match status" value="1"/>
</dbReference>
<feature type="region of interest" description="Disordered" evidence="1">
    <location>
        <begin position="251"/>
        <end position="277"/>
    </location>
</feature>
<evidence type="ECO:0000313" key="3">
    <source>
        <dbReference type="EMBL" id="PVH16975.1"/>
    </source>
</evidence>
<dbReference type="AlphaFoldDB" id="A0A2V1AGX1"/>